<dbReference type="InterPro" id="IPR002495">
    <property type="entry name" value="Glyco_trans_8"/>
</dbReference>
<dbReference type="InterPro" id="IPR029044">
    <property type="entry name" value="Nucleotide-diphossugar_trans"/>
</dbReference>
<dbReference type="SUPFAM" id="SSF53448">
    <property type="entry name" value="Nucleotide-diphospho-sugar transferases"/>
    <property type="match status" value="1"/>
</dbReference>
<gene>
    <name evidence="2" type="ORF">G210_3764</name>
</gene>
<dbReference type="PANTHER" id="PTHR11183">
    <property type="entry name" value="GLYCOGENIN SUBFAMILY MEMBER"/>
    <property type="match status" value="1"/>
</dbReference>
<dbReference type="CDD" id="cd02537">
    <property type="entry name" value="GT8_Glycogenin"/>
    <property type="match status" value="1"/>
</dbReference>
<accession>M3JUG6</accession>
<dbReference type="OrthoDB" id="2014201at2759"/>
<evidence type="ECO:0000313" key="2">
    <source>
        <dbReference type="EMBL" id="EMG46009.1"/>
    </source>
</evidence>
<dbReference type="STRING" id="1245528.M3JUG6"/>
<evidence type="ECO:0008006" key="4">
    <source>
        <dbReference type="Google" id="ProtNLM"/>
    </source>
</evidence>
<organism evidence="2 3">
    <name type="scientific">Candida maltosa (strain Xu316)</name>
    <name type="common">Yeast</name>
    <dbReference type="NCBI Taxonomy" id="1245528"/>
    <lineage>
        <taxon>Eukaryota</taxon>
        <taxon>Fungi</taxon>
        <taxon>Dikarya</taxon>
        <taxon>Ascomycota</taxon>
        <taxon>Saccharomycotina</taxon>
        <taxon>Pichiomycetes</taxon>
        <taxon>Debaryomycetaceae</taxon>
        <taxon>Candida/Lodderomyces clade</taxon>
        <taxon>Candida</taxon>
    </lineage>
</organism>
<feature type="compositionally biased region" description="Basic and acidic residues" evidence="1">
    <location>
        <begin position="278"/>
        <end position="290"/>
    </location>
</feature>
<dbReference type="eggNOG" id="KOG1950">
    <property type="taxonomic scope" value="Eukaryota"/>
</dbReference>
<reference evidence="2 3" key="1">
    <citation type="submission" date="2013-02" db="EMBL/GenBank/DDBJ databases">
        <title>Genome sequence of Candida maltosa Xu316, a potential industrial strain for xylitol and ethanol production.</title>
        <authorList>
            <person name="Yu J."/>
            <person name="Wang Q."/>
            <person name="Geng X."/>
            <person name="Bao W."/>
            <person name="He P."/>
            <person name="Cai J."/>
        </authorList>
    </citation>
    <scope>NUCLEOTIDE SEQUENCE [LARGE SCALE GENOMIC DNA]</scope>
    <source>
        <strain evidence="3">Xu316</strain>
    </source>
</reference>
<dbReference type="EMBL" id="AOGT01002202">
    <property type="protein sequence ID" value="EMG46009.1"/>
    <property type="molecule type" value="Genomic_DNA"/>
</dbReference>
<protein>
    <recommendedName>
        <fullName evidence="4">Glycogenin glucosyltransferase</fullName>
    </recommendedName>
</protein>
<dbReference type="HOGENOM" id="CLU_017171_4_2_1"/>
<name>M3JUG6_CANMX</name>
<dbReference type="Gene3D" id="3.90.550.10">
    <property type="entry name" value="Spore Coat Polysaccharide Biosynthesis Protein SpsA, Chain A"/>
    <property type="match status" value="1"/>
</dbReference>
<proteinExistence type="predicted"/>
<dbReference type="InterPro" id="IPR050587">
    <property type="entry name" value="GNT1/Glycosyltrans_8"/>
</dbReference>
<dbReference type="AlphaFoldDB" id="M3JUG6"/>
<dbReference type="Proteomes" id="UP000011777">
    <property type="component" value="Unassembled WGS sequence"/>
</dbReference>
<dbReference type="Pfam" id="PF01501">
    <property type="entry name" value="Glyco_transf_8"/>
    <property type="match status" value="1"/>
</dbReference>
<dbReference type="GO" id="GO:0016757">
    <property type="term" value="F:glycosyltransferase activity"/>
    <property type="evidence" value="ECO:0007669"/>
    <property type="project" value="InterPro"/>
</dbReference>
<comment type="caution">
    <text evidence="2">The sequence shown here is derived from an EMBL/GenBank/DDBJ whole genome shotgun (WGS) entry which is preliminary data.</text>
</comment>
<keyword evidence="3" id="KW-1185">Reference proteome</keyword>
<feature type="region of interest" description="Disordered" evidence="1">
    <location>
        <begin position="266"/>
        <end position="290"/>
    </location>
</feature>
<evidence type="ECO:0000313" key="3">
    <source>
        <dbReference type="Proteomes" id="UP000011777"/>
    </source>
</evidence>
<sequence>MTSFAYATLLIGESYLPGVLTLTSSISQESKQLIDEIYDEIIPINDKLITSPLEKLSEQLNRSELSITYSKILLWNQINYDSIVYLDADVLPLSNLDDIFTQFDINHDEIAASPDSGWPDIFNSGVLKIKPSEETFKKLLEYSSNPENSFDGADQGLLNEYFPNWVRLPYLYNVTPNYRHDYQYLPAFNRFFNDIKVLHYIGQVKPWHYENILASDLANFHQFWWDDFNKFFGNDAKLKYRLLNLPRGEANTLKFSKTENVWDDPSTVGGGSDAGFESEEKDHPPLFPWEHREDKRQPLRVFRDISTSSSEEDRIHSDPIDKEVAETIRIIRDTKIGKDVKSPLLSENYGYEKAADAKFNPDKSLAEVSKLPVKFFSREKAKKEDK</sequence>
<dbReference type="OMA" id="KILIWKQ"/>
<evidence type="ECO:0000256" key="1">
    <source>
        <dbReference type="SAM" id="MobiDB-lite"/>
    </source>
</evidence>